<comment type="caution">
    <text evidence="4">The sequence shown here is derived from an EMBL/GenBank/DDBJ whole genome shotgun (WGS) entry which is preliminary data.</text>
</comment>
<dbReference type="CDD" id="cd05819">
    <property type="entry name" value="NHL"/>
    <property type="match status" value="1"/>
</dbReference>
<sequence>MYYRDCQNELFYYESIQVKVNKSGYYSFRGSGDIDPYGSIYKNKFNPLDPSENLFDQDYARYSNIQFKFDILLNVDMIYVLVVTTFDSKETGKFLIVVLSENKVILERLSTPVNIQLMYSSKLTDNSPTYYRDCQVPQCHYETLQIHVNTTGLYVLWSENNIKAYGYIYKNDFNPLKPSENLLLSHEGPKQSSCVIGDQCNFYIKGIGLTLDDILRDELQPKTALNNQSFSIKLSAGLAIIMFIAGLINSILSLITFQSKDSQQVGCGMYLVASSITSLLTIIMFIIQFWFVVLTHINVYTSVSVLRGGCVSIEPILKLFLYLDGWLNACVAVERAVLIFKGVNFDKKKSKSIARRTILILPFCIFGTLIHENQLIKIKEELNNPPKTSIEQDYQPFINEISSIPSGKKPIFNKWKQNAITVAGGNGKAQELSQLNSPRGIFIDEKKNIFIADHDNHHIVKWKCNAKEGQIIAGEIKEGNRMNQLNRPTDVIVDQQNHSIIIADKGNRRVIQWVNQTQQILIDNIHCHGLAIDKYGFLYVSDWKKNKVRRWKMGEYNNEGTIVAGGNERGNQLSQLNSPGFIFVDEDQSVYVSDSNNHRVMKWIKDAKEGIVVAGGNGEGGNLNQLSSPAGVTVNDYENQSNQLYGPSELKNEAGPLSSKNLAMNKLQEEYDKQKKSDNELIVRLKQEVEDYRSQFNISKDKPIEIPSQRFQPLFQAKEIAKNTSAIFREPLAKLSNITNEIKDKFAPVVSNIKQKISNIYGNGSNSVVNQNIPAPPLNNNKQQEQQPGRESGAEVDKNNQEQNKIENLQRLKRSLNDTNKSSFNKSNGDQQNSDIHNVAKDLERARNAPYDKANLANNQPDNVPSQLLGNRKNYRVGDREESQRIANKKDGNQVIANNNGQEQALVRGHIL</sequence>
<feature type="compositionally biased region" description="Basic and acidic residues" evidence="2">
    <location>
        <begin position="792"/>
        <end position="810"/>
    </location>
</feature>
<protein>
    <submittedName>
        <fullName evidence="4">Uncharacterized protein</fullName>
    </submittedName>
</protein>
<organism evidence="4 5">
    <name type="scientific">Adineta steineri</name>
    <dbReference type="NCBI Taxonomy" id="433720"/>
    <lineage>
        <taxon>Eukaryota</taxon>
        <taxon>Metazoa</taxon>
        <taxon>Spiralia</taxon>
        <taxon>Gnathifera</taxon>
        <taxon>Rotifera</taxon>
        <taxon>Eurotatoria</taxon>
        <taxon>Bdelloidea</taxon>
        <taxon>Adinetida</taxon>
        <taxon>Adinetidae</taxon>
        <taxon>Adineta</taxon>
    </lineage>
</organism>
<keyword evidence="3" id="KW-0812">Transmembrane</keyword>
<evidence type="ECO:0000256" key="2">
    <source>
        <dbReference type="SAM" id="MobiDB-lite"/>
    </source>
</evidence>
<evidence type="ECO:0000256" key="3">
    <source>
        <dbReference type="SAM" id="Phobius"/>
    </source>
</evidence>
<dbReference type="InterPro" id="IPR050952">
    <property type="entry name" value="TRIM-NHL_E3_ligases"/>
</dbReference>
<keyword evidence="3" id="KW-1133">Transmembrane helix</keyword>
<dbReference type="PANTHER" id="PTHR24104">
    <property type="entry name" value="E3 UBIQUITIN-PROTEIN LIGASE NHLRC1-RELATED"/>
    <property type="match status" value="1"/>
</dbReference>
<proteinExistence type="predicted"/>
<dbReference type="AlphaFoldDB" id="A0A814CAS2"/>
<dbReference type="Gene3D" id="2.120.10.30">
    <property type="entry name" value="TolB, C-terminal domain"/>
    <property type="match status" value="2"/>
</dbReference>
<keyword evidence="3" id="KW-0472">Membrane</keyword>
<dbReference type="Proteomes" id="UP000663845">
    <property type="component" value="Unassembled WGS sequence"/>
</dbReference>
<dbReference type="SUPFAM" id="SSF101898">
    <property type="entry name" value="NHL repeat"/>
    <property type="match status" value="1"/>
</dbReference>
<dbReference type="PANTHER" id="PTHR24104:SF25">
    <property type="entry name" value="PROTEIN LIN-41"/>
    <property type="match status" value="1"/>
</dbReference>
<dbReference type="EMBL" id="CAJNOG010000100">
    <property type="protein sequence ID" value="CAF0941761.1"/>
    <property type="molecule type" value="Genomic_DNA"/>
</dbReference>
<name>A0A814CAS2_9BILA</name>
<keyword evidence="1" id="KW-0175">Coiled coil</keyword>
<feature type="compositionally biased region" description="Basic and acidic residues" evidence="2">
    <location>
        <begin position="876"/>
        <end position="892"/>
    </location>
</feature>
<evidence type="ECO:0000313" key="5">
    <source>
        <dbReference type="Proteomes" id="UP000663845"/>
    </source>
</evidence>
<feature type="coiled-coil region" evidence="1">
    <location>
        <begin position="657"/>
        <end position="702"/>
    </location>
</feature>
<dbReference type="SUPFAM" id="SSF81321">
    <property type="entry name" value="Family A G protein-coupled receptor-like"/>
    <property type="match status" value="1"/>
</dbReference>
<evidence type="ECO:0000256" key="1">
    <source>
        <dbReference type="SAM" id="Coils"/>
    </source>
</evidence>
<feature type="compositionally biased region" description="Polar residues" evidence="2">
    <location>
        <begin position="768"/>
        <end position="789"/>
    </location>
</feature>
<accession>A0A814CAS2</accession>
<dbReference type="Gene3D" id="1.20.1070.10">
    <property type="entry name" value="Rhodopsin 7-helix transmembrane proteins"/>
    <property type="match status" value="1"/>
</dbReference>
<reference evidence="4" key="1">
    <citation type="submission" date="2021-02" db="EMBL/GenBank/DDBJ databases">
        <authorList>
            <person name="Nowell W R."/>
        </authorList>
    </citation>
    <scope>NUCLEOTIDE SEQUENCE</scope>
</reference>
<feature type="transmembrane region" description="Helical" evidence="3">
    <location>
        <begin position="234"/>
        <end position="257"/>
    </location>
</feature>
<feature type="compositionally biased region" description="Polar residues" evidence="2">
    <location>
        <begin position="817"/>
        <end position="835"/>
    </location>
</feature>
<feature type="transmembrane region" description="Helical" evidence="3">
    <location>
        <begin position="269"/>
        <end position="299"/>
    </location>
</feature>
<dbReference type="GO" id="GO:0008270">
    <property type="term" value="F:zinc ion binding"/>
    <property type="evidence" value="ECO:0007669"/>
    <property type="project" value="UniProtKB-KW"/>
</dbReference>
<feature type="compositionally biased region" description="Polar residues" evidence="2">
    <location>
        <begin position="856"/>
        <end position="869"/>
    </location>
</feature>
<feature type="region of interest" description="Disordered" evidence="2">
    <location>
        <begin position="768"/>
        <end position="835"/>
    </location>
</feature>
<dbReference type="InterPro" id="IPR011042">
    <property type="entry name" value="6-blade_b-propeller_TolB-like"/>
</dbReference>
<feature type="region of interest" description="Disordered" evidence="2">
    <location>
        <begin position="851"/>
        <end position="892"/>
    </location>
</feature>
<evidence type="ECO:0000313" key="4">
    <source>
        <dbReference type="EMBL" id="CAF0941761.1"/>
    </source>
</evidence>
<gene>
    <name evidence="4" type="ORF">JYZ213_LOCUS12772</name>
</gene>